<dbReference type="GO" id="GO:0004523">
    <property type="term" value="F:RNA-DNA hybrid ribonuclease activity"/>
    <property type="evidence" value="ECO:0007669"/>
    <property type="project" value="InterPro"/>
</dbReference>
<dbReference type="PANTHER" id="PTHR33116">
    <property type="entry name" value="REVERSE TRANSCRIPTASE ZINC-BINDING DOMAIN-CONTAINING PROTEIN-RELATED-RELATED"/>
    <property type="match status" value="1"/>
</dbReference>
<dbReference type="InterPro" id="IPR036397">
    <property type="entry name" value="RNaseH_sf"/>
</dbReference>
<dbReference type="Pfam" id="PF13966">
    <property type="entry name" value="zf-RVT"/>
    <property type="match status" value="1"/>
</dbReference>
<dbReference type="Gene3D" id="3.30.420.10">
    <property type="entry name" value="Ribonuclease H-like superfamily/Ribonuclease H"/>
    <property type="match status" value="1"/>
</dbReference>
<comment type="caution">
    <text evidence="3">The sequence shown here is derived from an EMBL/GenBank/DDBJ whole genome shotgun (WGS) entry which is preliminary data.</text>
</comment>
<accession>A0A9Q0D142</accession>
<dbReference type="GO" id="GO:0003676">
    <property type="term" value="F:nucleic acid binding"/>
    <property type="evidence" value="ECO:0007669"/>
    <property type="project" value="InterPro"/>
</dbReference>
<evidence type="ECO:0000259" key="1">
    <source>
        <dbReference type="Pfam" id="PF13456"/>
    </source>
</evidence>
<dbReference type="InterPro" id="IPR012337">
    <property type="entry name" value="RNaseH-like_sf"/>
</dbReference>
<dbReference type="InterPro" id="IPR026960">
    <property type="entry name" value="RVT-Znf"/>
</dbReference>
<feature type="domain" description="Reverse transcriptase zinc-binding" evidence="2">
    <location>
        <begin position="284"/>
        <end position="354"/>
    </location>
</feature>
<keyword evidence="4" id="KW-1185">Reference proteome</keyword>
<dbReference type="InterPro" id="IPR044730">
    <property type="entry name" value="RNase_H-like_dom_plant"/>
</dbReference>
<evidence type="ECO:0000313" key="3">
    <source>
        <dbReference type="EMBL" id="KAJ1703911.1"/>
    </source>
</evidence>
<evidence type="ECO:0000313" key="4">
    <source>
        <dbReference type="Proteomes" id="UP001151287"/>
    </source>
</evidence>
<dbReference type="CDD" id="cd06222">
    <property type="entry name" value="RNase_H_like"/>
    <property type="match status" value="1"/>
</dbReference>
<organism evidence="3 4">
    <name type="scientific">Rhynchospora breviuscula</name>
    <dbReference type="NCBI Taxonomy" id="2022672"/>
    <lineage>
        <taxon>Eukaryota</taxon>
        <taxon>Viridiplantae</taxon>
        <taxon>Streptophyta</taxon>
        <taxon>Embryophyta</taxon>
        <taxon>Tracheophyta</taxon>
        <taxon>Spermatophyta</taxon>
        <taxon>Magnoliopsida</taxon>
        <taxon>Liliopsida</taxon>
        <taxon>Poales</taxon>
        <taxon>Cyperaceae</taxon>
        <taxon>Cyperoideae</taxon>
        <taxon>Rhynchosporeae</taxon>
        <taxon>Rhynchospora</taxon>
    </lineage>
</organism>
<protein>
    <recommendedName>
        <fullName evidence="5">Reverse transcriptase zinc-binding domain-containing protein</fullName>
    </recommendedName>
</protein>
<dbReference type="InterPro" id="IPR002156">
    <property type="entry name" value="RNaseH_domain"/>
</dbReference>
<gene>
    <name evidence="3" type="ORF">LUZ63_003690</name>
</gene>
<dbReference type="PANTHER" id="PTHR33116:SF78">
    <property type="entry name" value="OS12G0587133 PROTEIN"/>
    <property type="match status" value="1"/>
</dbReference>
<dbReference type="Proteomes" id="UP001151287">
    <property type="component" value="Unassembled WGS sequence"/>
</dbReference>
<sequence>MEWKNLTGQRTVNQREKKIPSCTWLRTPRSSGAGVSVHNLHEQSHLPGPSRELQEMGRDSPAAKIVLVKSVVEPMVLYSMGAGPIPESVLQKINLKIRAFFWNSLRDVTLLNKAMAVKMLWRLILNECDNSLWVKVLKCKYLSRSAVWQATKPARCTKFWVSVLQTREVLKSHVTWILGDGQTCRVIGEPWHDFWLLFKKNAARDLNLKIADLVDVRSGGWNTNLLIQTLGFHGALFIACSFPNPPLRPSMKDRLVLKTSTSGKFSFKEACKLLQPLSTLLPGMKDIWKAIWHAPGMLPRTRIFLWKLLHDSVPLGAVISRRLRTMPPLCELCGLEEEDVMHVLFRCEVARKYWFSSCLAITTDALPAHVTPTLQLLLSNLGESGFAVFANLIWSLWKARCKQVYEGTKISITHTLGMATSLDKLVRVAGRGLQLRRRASQLTTREISNSGKICTMDGSFKEGELAGWAYMMYEDGRLVAYELFTGPACSPLHAEAHAFDAAMQAIQGEGWSDVTFYTDSEVMARIINGYLSPESIDWRIYVQIVRLISSWKGKDGFNCVAVLRDLLATEHGLANLARMNGFSAKGFTFPLFHSL</sequence>
<dbReference type="SUPFAM" id="SSF53098">
    <property type="entry name" value="Ribonuclease H-like"/>
    <property type="match status" value="1"/>
</dbReference>
<dbReference type="OrthoDB" id="674451at2759"/>
<proteinExistence type="predicted"/>
<reference evidence="3" key="1">
    <citation type="journal article" date="2022" name="Cell">
        <title>Repeat-based holocentromeres influence genome architecture and karyotype evolution.</title>
        <authorList>
            <person name="Hofstatter P.G."/>
            <person name="Thangavel G."/>
            <person name="Lux T."/>
            <person name="Neumann P."/>
            <person name="Vondrak T."/>
            <person name="Novak P."/>
            <person name="Zhang M."/>
            <person name="Costa L."/>
            <person name="Castellani M."/>
            <person name="Scott A."/>
            <person name="Toegelov H."/>
            <person name="Fuchs J."/>
            <person name="Mata-Sucre Y."/>
            <person name="Dias Y."/>
            <person name="Vanzela A.L.L."/>
            <person name="Huettel B."/>
            <person name="Almeida C.C.S."/>
            <person name="Simkova H."/>
            <person name="Souza G."/>
            <person name="Pedrosa-Harand A."/>
            <person name="Macas J."/>
            <person name="Mayer K.F.X."/>
            <person name="Houben A."/>
            <person name="Marques A."/>
        </authorList>
    </citation>
    <scope>NUCLEOTIDE SEQUENCE</scope>
    <source>
        <strain evidence="3">RhyBre1mFocal</strain>
    </source>
</reference>
<dbReference type="EMBL" id="JAMQYH010000001">
    <property type="protein sequence ID" value="KAJ1703911.1"/>
    <property type="molecule type" value="Genomic_DNA"/>
</dbReference>
<evidence type="ECO:0000259" key="2">
    <source>
        <dbReference type="Pfam" id="PF13966"/>
    </source>
</evidence>
<dbReference type="AlphaFoldDB" id="A0A9Q0D142"/>
<dbReference type="Pfam" id="PF13456">
    <property type="entry name" value="RVT_3"/>
    <property type="match status" value="1"/>
</dbReference>
<feature type="domain" description="RNase H type-1" evidence="1">
    <location>
        <begin position="457"/>
        <end position="538"/>
    </location>
</feature>
<name>A0A9Q0D142_9POAL</name>
<evidence type="ECO:0008006" key="5">
    <source>
        <dbReference type="Google" id="ProtNLM"/>
    </source>
</evidence>